<dbReference type="RefSeq" id="WP_172805020.1">
    <property type="nucleotide sequence ID" value="NZ_LT629732.1"/>
</dbReference>
<accession>A0A1H1WZ83</accession>
<keyword evidence="7" id="KW-1185">Reference proteome</keyword>
<dbReference type="AlphaFoldDB" id="A0A1H1WZ83"/>
<protein>
    <submittedName>
        <fullName evidence="6">Glutamine synthetase</fullName>
    </submittedName>
</protein>
<evidence type="ECO:0000256" key="2">
    <source>
        <dbReference type="ARBA" id="ARBA00022598"/>
    </source>
</evidence>
<proteinExistence type="inferred from homology"/>
<sequence length="459" mass="49225">MESVADPDQRTRRIAYAKELAARLTDDDVRVLALTWIDNAGITRVKTVPVDRLPDVAGWGVGMSPVFDVFLVDDSITAGRHAGGPVGDLRLYPDLHRVDRLAAQPGWAWAPVDRLTQEGEPYPMCQRSFAQRMAAAAAEREVGFRCAFEIEWYVGVIGSKDDMEPGAPGPAYGMSRLPGLSAYVPALLEALDAQGVPVDQFHPEYAPGQLELSVAATDPVGAADRYVLVRETIRAVSRAHGLRASFSPLVGAGAVGNGAHLHFSAWAQGKNLFTGGYGPYGLTDRGESILAELVARMPALCAVTAPSVASYLRLVPQQWAAPYQCWGRENREAALRLVTGTRGSESRAANAELKCVDGSANPYLVVGAVLAIALAGVDAGRPLPPEVTTDPATLPEERRPPRLPQSVLAAVDLLEEDEVLGEALGAPLLDTFATVRRAEAELFAGVNEEEIVSATRWRY</sequence>
<dbReference type="SUPFAM" id="SSF55931">
    <property type="entry name" value="Glutamine synthetase/guanido kinase"/>
    <property type="match status" value="1"/>
</dbReference>
<evidence type="ECO:0000256" key="3">
    <source>
        <dbReference type="PROSITE-ProRule" id="PRU01331"/>
    </source>
</evidence>
<dbReference type="PROSITE" id="PS51987">
    <property type="entry name" value="GS_CATALYTIC"/>
    <property type="match status" value="1"/>
</dbReference>
<reference evidence="6 7" key="1">
    <citation type="submission" date="2016-10" db="EMBL/GenBank/DDBJ databases">
        <authorList>
            <person name="de Groot N.N."/>
        </authorList>
    </citation>
    <scope>NUCLEOTIDE SEQUENCE [LARGE SCALE GENOMIC DNA]</scope>
    <source>
        <strain evidence="6 7">DSM 22024</strain>
    </source>
</reference>
<dbReference type="SUPFAM" id="SSF54368">
    <property type="entry name" value="Glutamine synthetase, N-terminal domain"/>
    <property type="match status" value="1"/>
</dbReference>
<dbReference type="GO" id="GO:0006542">
    <property type="term" value="P:glutamine biosynthetic process"/>
    <property type="evidence" value="ECO:0007669"/>
    <property type="project" value="InterPro"/>
</dbReference>
<evidence type="ECO:0000256" key="1">
    <source>
        <dbReference type="ARBA" id="ARBA00009897"/>
    </source>
</evidence>
<feature type="domain" description="GS catalytic" evidence="5">
    <location>
        <begin position="126"/>
        <end position="459"/>
    </location>
</feature>
<dbReference type="SMART" id="SM01230">
    <property type="entry name" value="Gln-synt_C"/>
    <property type="match status" value="1"/>
</dbReference>
<dbReference type="Pfam" id="PF00120">
    <property type="entry name" value="Gln-synt_C"/>
    <property type="match status" value="1"/>
</dbReference>
<gene>
    <name evidence="6" type="ORF">SAMN04489717_4740</name>
</gene>
<dbReference type="PANTHER" id="PTHR43785">
    <property type="entry name" value="GAMMA-GLUTAMYLPUTRESCINE SYNTHETASE"/>
    <property type="match status" value="1"/>
</dbReference>
<keyword evidence="2" id="KW-0436">Ligase</keyword>
<organism evidence="6 7">
    <name type="scientific">Actinopolymorpha singaporensis</name>
    <dbReference type="NCBI Taxonomy" id="117157"/>
    <lineage>
        <taxon>Bacteria</taxon>
        <taxon>Bacillati</taxon>
        <taxon>Actinomycetota</taxon>
        <taxon>Actinomycetes</taxon>
        <taxon>Propionibacteriales</taxon>
        <taxon>Actinopolymorphaceae</taxon>
        <taxon>Actinopolymorpha</taxon>
    </lineage>
</organism>
<dbReference type="Proteomes" id="UP000198983">
    <property type="component" value="Chromosome I"/>
</dbReference>
<dbReference type="PANTHER" id="PTHR43785:SF12">
    <property type="entry name" value="TYPE-1 GLUTAMINE SYNTHETASE 2"/>
    <property type="match status" value="1"/>
</dbReference>
<dbReference type="InterPro" id="IPR036651">
    <property type="entry name" value="Gln_synt_N_sf"/>
</dbReference>
<dbReference type="EMBL" id="LT629732">
    <property type="protein sequence ID" value="SDT02302.1"/>
    <property type="molecule type" value="Genomic_DNA"/>
</dbReference>
<name>A0A1H1WZ83_9ACTN</name>
<dbReference type="STRING" id="117157.SAMN04489717_4740"/>
<evidence type="ECO:0000313" key="6">
    <source>
        <dbReference type="EMBL" id="SDT02302.1"/>
    </source>
</evidence>
<dbReference type="InterPro" id="IPR014746">
    <property type="entry name" value="Gln_synth/guanido_kin_cat_dom"/>
</dbReference>
<evidence type="ECO:0000313" key="7">
    <source>
        <dbReference type="Proteomes" id="UP000198983"/>
    </source>
</evidence>
<dbReference type="Gene3D" id="3.10.20.70">
    <property type="entry name" value="Glutamine synthetase, N-terminal domain"/>
    <property type="match status" value="1"/>
</dbReference>
<dbReference type="GO" id="GO:0004356">
    <property type="term" value="F:glutamine synthetase activity"/>
    <property type="evidence" value="ECO:0007669"/>
    <property type="project" value="InterPro"/>
</dbReference>
<dbReference type="Gene3D" id="3.30.590.10">
    <property type="entry name" value="Glutamine synthetase/guanido kinase, catalytic domain"/>
    <property type="match status" value="1"/>
</dbReference>
<evidence type="ECO:0000259" key="5">
    <source>
        <dbReference type="PROSITE" id="PS51987"/>
    </source>
</evidence>
<dbReference type="InterPro" id="IPR008146">
    <property type="entry name" value="Gln_synth_cat_dom"/>
</dbReference>
<comment type="similarity">
    <text evidence="1 3 4">Belongs to the glutamine synthetase family.</text>
</comment>
<evidence type="ECO:0000256" key="4">
    <source>
        <dbReference type="RuleBase" id="RU000384"/>
    </source>
</evidence>